<keyword evidence="13" id="KW-0808">Transferase</keyword>
<name>A0A0D8HHC3_9ACTN</name>
<comment type="function">
    <text evidence="8 11">Allows the formation of correctly charged Asn-tRNA(Asn) or Gln-tRNA(Gln) through the transamidation of misacylated Asp-tRNA(Asn) or Glu-tRNA(Gln) in organisms which lack either or both of asparaginyl-tRNA or glutaminyl-tRNA synthetases. The reaction takes place in the presence of glutamine and ATP through an activated phospho-Asp-tRNA(Asn) or phospho-Glu-tRNA(Gln).</text>
</comment>
<feature type="domain" description="Asn/Gln amidotransferase" evidence="12">
    <location>
        <begin position="338"/>
        <end position="487"/>
    </location>
</feature>
<evidence type="ECO:0000256" key="11">
    <source>
        <dbReference type="HAMAP-Rule" id="MF_00121"/>
    </source>
</evidence>
<dbReference type="InterPro" id="IPR017958">
    <property type="entry name" value="Gln-tRNA_amidoTrfase_suB_CS"/>
</dbReference>
<dbReference type="NCBIfam" id="NF004012">
    <property type="entry name" value="PRK05477.1-2"/>
    <property type="match status" value="1"/>
</dbReference>
<organism evidence="13 14">
    <name type="scientific">Acidithrix ferrooxidans</name>
    <dbReference type="NCBI Taxonomy" id="1280514"/>
    <lineage>
        <taxon>Bacteria</taxon>
        <taxon>Bacillati</taxon>
        <taxon>Actinomycetota</taxon>
        <taxon>Acidimicrobiia</taxon>
        <taxon>Acidimicrobiales</taxon>
        <taxon>Acidimicrobiaceae</taxon>
        <taxon>Acidithrix</taxon>
    </lineage>
</organism>
<dbReference type="GO" id="GO:0050566">
    <property type="term" value="F:asparaginyl-tRNA synthase (glutamine-hydrolyzing) activity"/>
    <property type="evidence" value="ECO:0007669"/>
    <property type="project" value="RHEA"/>
</dbReference>
<dbReference type="InterPro" id="IPR014746">
    <property type="entry name" value="Gln_synth/guanido_kin_cat_dom"/>
</dbReference>
<dbReference type="GO" id="GO:0005524">
    <property type="term" value="F:ATP binding"/>
    <property type="evidence" value="ECO:0007669"/>
    <property type="project" value="UniProtKB-KW"/>
</dbReference>
<evidence type="ECO:0000256" key="10">
    <source>
        <dbReference type="ARBA" id="ARBA00047913"/>
    </source>
</evidence>
<dbReference type="OrthoDB" id="9804078at2"/>
<evidence type="ECO:0000256" key="7">
    <source>
        <dbReference type="ARBA" id="ARBA00022917"/>
    </source>
</evidence>
<dbReference type="AlphaFoldDB" id="A0A0D8HHC3"/>
<dbReference type="RefSeq" id="WP_052606387.1">
    <property type="nucleotide sequence ID" value="NZ_JXYS01000082.1"/>
</dbReference>
<keyword evidence="14" id="KW-1185">Reference proteome</keyword>
<dbReference type="PATRIC" id="fig|1280514.3.peg.3526"/>
<dbReference type="Proteomes" id="UP000032360">
    <property type="component" value="Unassembled WGS sequence"/>
</dbReference>
<dbReference type="SUPFAM" id="SSF89095">
    <property type="entry name" value="GatB/YqeY motif"/>
    <property type="match status" value="1"/>
</dbReference>
<dbReference type="PANTHER" id="PTHR11659">
    <property type="entry name" value="GLUTAMYL-TRNA GLN AMIDOTRANSFERASE SUBUNIT B MITOCHONDRIAL AND PROKARYOTIC PET112-RELATED"/>
    <property type="match status" value="1"/>
</dbReference>
<keyword evidence="6 11" id="KW-0067">ATP-binding</keyword>
<comment type="catalytic activity">
    <reaction evidence="10 11">
        <text>L-glutamyl-tRNA(Gln) + L-glutamine + ATP + H2O = L-glutaminyl-tRNA(Gln) + L-glutamate + ADP + phosphate + H(+)</text>
        <dbReference type="Rhea" id="RHEA:17521"/>
        <dbReference type="Rhea" id="RHEA-COMP:9681"/>
        <dbReference type="Rhea" id="RHEA-COMP:9684"/>
        <dbReference type="ChEBI" id="CHEBI:15377"/>
        <dbReference type="ChEBI" id="CHEBI:15378"/>
        <dbReference type="ChEBI" id="CHEBI:29985"/>
        <dbReference type="ChEBI" id="CHEBI:30616"/>
        <dbReference type="ChEBI" id="CHEBI:43474"/>
        <dbReference type="ChEBI" id="CHEBI:58359"/>
        <dbReference type="ChEBI" id="CHEBI:78520"/>
        <dbReference type="ChEBI" id="CHEBI:78521"/>
        <dbReference type="ChEBI" id="CHEBI:456216"/>
    </reaction>
</comment>
<gene>
    <name evidence="11 13" type="primary">gatB</name>
    <name evidence="13" type="ORF">AXFE_26910</name>
</gene>
<dbReference type="NCBIfam" id="TIGR00133">
    <property type="entry name" value="gatB"/>
    <property type="match status" value="1"/>
</dbReference>
<evidence type="ECO:0000259" key="12">
    <source>
        <dbReference type="SMART" id="SM00845"/>
    </source>
</evidence>
<dbReference type="PANTHER" id="PTHR11659:SF0">
    <property type="entry name" value="GLUTAMYL-TRNA(GLN) AMIDOTRANSFERASE SUBUNIT B, MITOCHONDRIAL"/>
    <property type="match status" value="1"/>
</dbReference>
<dbReference type="SUPFAM" id="SSF55931">
    <property type="entry name" value="Glutamine synthetase/guanido kinase"/>
    <property type="match status" value="1"/>
</dbReference>
<comment type="similarity">
    <text evidence="1 11">Belongs to the GatB/GatE family. GatB subfamily.</text>
</comment>
<evidence type="ECO:0000313" key="14">
    <source>
        <dbReference type="Proteomes" id="UP000032360"/>
    </source>
</evidence>
<evidence type="ECO:0000256" key="1">
    <source>
        <dbReference type="ARBA" id="ARBA00005306"/>
    </source>
</evidence>
<sequence>MAIEDEYIITIGLEVHCELKTNTKLFCGCANQFGSEPNTNICPVCLGLPGSLPVINERAVEYAIRIGSALSCEIRPSVFHRKNYFYPDMPKDYQVSQYDEPICVNGKLELPSFPKTVRIERAHMEEDTGKTTHVGTSGRIHGADFSLVDYNRAGIPLVEIVSAPDLSSADEAREYVSELRAILVSTKASDGKMEEGSLRVDANVSVRPLGTEKLGTRCEIKNLNSLRSLGRAINYEARRQMEALSAGQSIRQETRHWNEDQGVTSALRSKEEAYDYRYFPEPDLTPLDPDMDEVATIARALGILPPARRLRLRELLDGELTRSELEQVQTCVKFDLDEHVLDAVRTGVPARLALARGSNELASYVNQATVDSFEVAEFPRGKFIEVISLESQGKVSSTQAKTLLSRIASNHNEEVSALIEELGYKAASQDEISELLDRLISENSMEWERLCAGENQLAGFFIGKAMKITNGKVNGKTLASEMAARRLG</sequence>
<protein>
    <recommendedName>
        <fullName evidence="3 11">Aspartyl/glutamyl-tRNA(Asn/Gln) amidotransferase subunit B</fullName>
        <shortName evidence="11">Asp/Glu-ADT subunit B</shortName>
        <ecNumber evidence="11">6.3.5.-</ecNumber>
    </recommendedName>
</protein>
<evidence type="ECO:0000313" key="13">
    <source>
        <dbReference type="EMBL" id="KJF16461.1"/>
    </source>
</evidence>
<dbReference type="EMBL" id="JXYS01000082">
    <property type="protein sequence ID" value="KJF16461.1"/>
    <property type="molecule type" value="Genomic_DNA"/>
</dbReference>
<dbReference type="GO" id="GO:0006412">
    <property type="term" value="P:translation"/>
    <property type="evidence" value="ECO:0007669"/>
    <property type="project" value="UniProtKB-UniRule"/>
</dbReference>
<dbReference type="InterPro" id="IPR003789">
    <property type="entry name" value="Asn/Gln_tRNA_amidoTrase-B-like"/>
</dbReference>
<evidence type="ECO:0000256" key="2">
    <source>
        <dbReference type="ARBA" id="ARBA00011123"/>
    </source>
</evidence>
<dbReference type="Gene3D" id="1.10.10.410">
    <property type="match status" value="1"/>
</dbReference>
<dbReference type="InterPro" id="IPR017959">
    <property type="entry name" value="Asn/Gln-tRNA_amidoTrfase_suB/E"/>
</dbReference>
<evidence type="ECO:0000256" key="4">
    <source>
        <dbReference type="ARBA" id="ARBA00022598"/>
    </source>
</evidence>
<keyword evidence="7 11" id="KW-0648">Protein biosynthesis</keyword>
<comment type="subunit">
    <text evidence="2 11">Heterotrimer of A, B and C subunits.</text>
</comment>
<evidence type="ECO:0000256" key="6">
    <source>
        <dbReference type="ARBA" id="ARBA00022840"/>
    </source>
</evidence>
<dbReference type="PROSITE" id="PS01234">
    <property type="entry name" value="GATB"/>
    <property type="match status" value="1"/>
</dbReference>
<dbReference type="InterPro" id="IPR023168">
    <property type="entry name" value="GatB_Yqey_C_2"/>
</dbReference>
<dbReference type="InterPro" id="IPR018027">
    <property type="entry name" value="Asn/Gln_amidotransferase"/>
</dbReference>
<dbReference type="SMART" id="SM00845">
    <property type="entry name" value="GatB_Yqey"/>
    <property type="match status" value="1"/>
</dbReference>
<dbReference type="Pfam" id="PF02637">
    <property type="entry name" value="GatB_Yqey"/>
    <property type="match status" value="1"/>
</dbReference>
<dbReference type="NCBIfam" id="NF004014">
    <property type="entry name" value="PRK05477.1-4"/>
    <property type="match status" value="1"/>
</dbReference>
<keyword evidence="4 11" id="KW-0436">Ligase</keyword>
<dbReference type="InterPro" id="IPR004413">
    <property type="entry name" value="GatB"/>
</dbReference>
<dbReference type="GO" id="GO:0050567">
    <property type="term" value="F:glutaminyl-tRNA synthase (glutamine-hydrolyzing) activity"/>
    <property type="evidence" value="ECO:0007669"/>
    <property type="project" value="UniProtKB-UniRule"/>
</dbReference>
<reference evidence="13 14" key="1">
    <citation type="submission" date="2015-01" db="EMBL/GenBank/DDBJ databases">
        <title>Draft genome of the acidophilic iron oxidizer Acidithrix ferrooxidans strain Py-F3.</title>
        <authorList>
            <person name="Poehlein A."/>
            <person name="Eisen S."/>
            <person name="Schloemann M."/>
            <person name="Johnson B.D."/>
            <person name="Daniel R."/>
            <person name="Muehling M."/>
        </authorList>
    </citation>
    <scope>NUCLEOTIDE SEQUENCE [LARGE SCALE GENOMIC DNA]</scope>
    <source>
        <strain evidence="13 14">Py-F3</strain>
    </source>
</reference>
<dbReference type="EC" id="6.3.5.-" evidence="11"/>
<proteinExistence type="inferred from homology"/>
<dbReference type="InterPro" id="IPR006075">
    <property type="entry name" value="Asn/Gln-tRNA_Trfase_suB/E_cat"/>
</dbReference>
<comment type="caution">
    <text evidence="13">The sequence shown here is derived from an EMBL/GenBank/DDBJ whole genome shotgun (WGS) entry which is preliminary data.</text>
</comment>
<dbReference type="Pfam" id="PF02934">
    <property type="entry name" value="GatB_N"/>
    <property type="match status" value="1"/>
</dbReference>
<evidence type="ECO:0000256" key="9">
    <source>
        <dbReference type="ARBA" id="ARBA00047380"/>
    </source>
</evidence>
<keyword evidence="5 11" id="KW-0547">Nucleotide-binding</keyword>
<dbReference type="HAMAP" id="MF_00121">
    <property type="entry name" value="GatB"/>
    <property type="match status" value="1"/>
</dbReference>
<comment type="catalytic activity">
    <reaction evidence="9 11">
        <text>L-aspartyl-tRNA(Asn) + L-glutamine + ATP + H2O = L-asparaginyl-tRNA(Asn) + L-glutamate + ADP + phosphate + 2 H(+)</text>
        <dbReference type="Rhea" id="RHEA:14513"/>
        <dbReference type="Rhea" id="RHEA-COMP:9674"/>
        <dbReference type="Rhea" id="RHEA-COMP:9677"/>
        <dbReference type="ChEBI" id="CHEBI:15377"/>
        <dbReference type="ChEBI" id="CHEBI:15378"/>
        <dbReference type="ChEBI" id="CHEBI:29985"/>
        <dbReference type="ChEBI" id="CHEBI:30616"/>
        <dbReference type="ChEBI" id="CHEBI:43474"/>
        <dbReference type="ChEBI" id="CHEBI:58359"/>
        <dbReference type="ChEBI" id="CHEBI:78515"/>
        <dbReference type="ChEBI" id="CHEBI:78516"/>
        <dbReference type="ChEBI" id="CHEBI:456216"/>
    </reaction>
</comment>
<dbReference type="GO" id="GO:0016740">
    <property type="term" value="F:transferase activity"/>
    <property type="evidence" value="ECO:0007669"/>
    <property type="project" value="UniProtKB-KW"/>
</dbReference>
<dbReference type="STRING" id="1280514.AXFE_26910"/>
<evidence type="ECO:0000256" key="8">
    <source>
        <dbReference type="ARBA" id="ARBA00024799"/>
    </source>
</evidence>
<evidence type="ECO:0000256" key="5">
    <source>
        <dbReference type="ARBA" id="ARBA00022741"/>
    </source>
</evidence>
<evidence type="ECO:0000256" key="3">
    <source>
        <dbReference type="ARBA" id="ARBA00016923"/>
    </source>
</evidence>
<dbReference type="GO" id="GO:0070681">
    <property type="term" value="P:glutaminyl-tRNAGln biosynthesis via transamidation"/>
    <property type="evidence" value="ECO:0007669"/>
    <property type="project" value="TreeGrafter"/>
</dbReference>
<accession>A0A0D8HHC3</accession>